<feature type="domain" description="Tubulin/FtsZ GTPase" evidence="6">
    <location>
        <begin position="149"/>
        <end position="218"/>
    </location>
</feature>
<feature type="region of interest" description="Disordered" evidence="5">
    <location>
        <begin position="1"/>
        <end position="43"/>
    </location>
</feature>
<keyword evidence="4" id="KW-0342">GTP-binding</keyword>
<keyword evidence="3" id="KW-0547">Nucleotide-binding</keyword>
<keyword evidence="2" id="KW-0493">Microtubule</keyword>
<evidence type="ECO:0000256" key="5">
    <source>
        <dbReference type="SAM" id="MobiDB-lite"/>
    </source>
</evidence>
<accession>A0A5J9W8E2</accession>
<feature type="non-terminal residue" evidence="7">
    <location>
        <position position="1"/>
    </location>
</feature>
<gene>
    <name evidence="7" type="ORF">EJB05_03837</name>
</gene>
<dbReference type="InterPro" id="IPR036525">
    <property type="entry name" value="Tubulin/FtsZ_GTPase_sf"/>
</dbReference>
<dbReference type="GO" id="GO:0007017">
    <property type="term" value="P:microtubule-based process"/>
    <property type="evidence" value="ECO:0007669"/>
    <property type="project" value="InterPro"/>
</dbReference>
<proteinExistence type="inferred from homology"/>
<name>A0A5J9W8E2_9POAL</name>
<dbReference type="Gene3D" id="3.40.50.1440">
    <property type="entry name" value="Tubulin/FtsZ, GTPase domain"/>
    <property type="match status" value="1"/>
</dbReference>
<comment type="similarity">
    <text evidence="1">Belongs to the tubulin family.</text>
</comment>
<evidence type="ECO:0000256" key="2">
    <source>
        <dbReference type="ARBA" id="ARBA00022701"/>
    </source>
</evidence>
<dbReference type="PRINTS" id="PR01161">
    <property type="entry name" value="TUBULIN"/>
</dbReference>
<dbReference type="SUPFAM" id="SSF52490">
    <property type="entry name" value="Tubulin nucleotide-binding domain-like"/>
    <property type="match status" value="1"/>
</dbReference>
<evidence type="ECO:0000256" key="4">
    <source>
        <dbReference type="ARBA" id="ARBA00023134"/>
    </source>
</evidence>
<keyword evidence="8" id="KW-1185">Reference proteome</keyword>
<feature type="region of interest" description="Disordered" evidence="5">
    <location>
        <begin position="58"/>
        <end position="101"/>
    </location>
</feature>
<dbReference type="InterPro" id="IPR000217">
    <property type="entry name" value="Tubulin"/>
</dbReference>
<dbReference type="Pfam" id="PF00091">
    <property type="entry name" value="Tubulin"/>
    <property type="match status" value="1"/>
</dbReference>
<evidence type="ECO:0000256" key="1">
    <source>
        <dbReference type="ARBA" id="ARBA00009636"/>
    </source>
</evidence>
<comment type="caution">
    <text evidence="7">The sequence shown here is derived from an EMBL/GenBank/DDBJ whole genome shotgun (WGS) entry which is preliminary data.</text>
</comment>
<reference evidence="7 8" key="1">
    <citation type="journal article" date="2019" name="Sci. Rep.">
        <title>A high-quality genome of Eragrostis curvula grass provides insights into Poaceae evolution and supports new strategies to enhance forage quality.</title>
        <authorList>
            <person name="Carballo J."/>
            <person name="Santos B.A.C.M."/>
            <person name="Zappacosta D."/>
            <person name="Garbus I."/>
            <person name="Selva J.P."/>
            <person name="Gallo C.A."/>
            <person name="Diaz A."/>
            <person name="Albertini E."/>
            <person name="Caccamo M."/>
            <person name="Echenique V."/>
        </authorList>
    </citation>
    <scope>NUCLEOTIDE SEQUENCE [LARGE SCALE GENOMIC DNA]</scope>
    <source>
        <strain evidence="8">cv. Victoria</strain>
        <tissue evidence="7">Leaf</tissue>
    </source>
</reference>
<dbReference type="EMBL" id="RWGY01000004">
    <property type="protein sequence ID" value="TVU44398.1"/>
    <property type="molecule type" value="Genomic_DNA"/>
</dbReference>
<protein>
    <recommendedName>
        <fullName evidence="6">Tubulin/FtsZ GTPase domain-containing protein</fullName>
    </recommendedName>
</protein>
<evidence type="ECO:0000256" key="3">
    <source>
        <dbReference type="ARBA" id="ARBA00022741"/>
    </source>
</evidence>
<evidence type="ECO:0000313" key="7">
    <source>
        <dbReference type="EMBL" id="TVU44398.1"/>
    </source>
</evidence>
<feature type="compositionally biased region" description="Pro residues" evidence="5">
    <location>
        <begin position="1"/>
        <end position="16"/>
    </location>
</feature>
<feature type="compositionally biased region" description="Basic and acidic residues" evidence="5">
    <location>
        <begin position="20"/>
        <end position="43"/>
    </location>
</feature>
<dbReference type="GO" id="GO:0005874">
    <property type="term" value="C:microtubule"/>
    <property type="evidence" value="ECO:0007669"/>
    <property type="project" value="UniProtKB-KW"/>
</dbReference>
<evidence type="ECO:0000259" key="6">
    <source>
        <dbReference type="Pfam" id="PF00091"/>
    </source>
</evidence>
<evidence type="ECO:0000313" key="8">
    <source>
        <dbReference type="Proteomes" id="UP000324897"/>
    </source>
</evidence>
<dbReference type="PANTHER" id="PTHR11588">
    <property type="entry name" value="TUBULIN"/>
    <property type="match status" value="1"/>
</dbReference>
<dbReference type="AlphaFoldDB" id="A0A5J9W8E2"/>
<dbReference type="InterPro" id="IPR003008">
    <property type="entry name" value="Tubulin_FtsZ_GTPase"/>
</dbReference>
<organism evidence="7 8">
    <name type="scientific">Eragrostis curvula</name>
    <name type="common">weeping love grass</name>
    <dbReference type="NCBI Taxonomy" id="38414"/>
    <lineage>
        <taxon>Eukaryota</taxon>
        <taxon>Viridiplantae</taxon>
        <taxon>Streptophyta</taxon>
        <taxon>Embryophyta</taxon>
        <taxon>Tracheophyta</taxon>
        <taxon>Spermatophyta</taxon>
        <taxon>Magnoliopsida</taxon>
        <taxon>Liliopsida</taxon>
        <taxon>Poales</taxon>
        <taxon>Poaceae</taxon>
        <taxon>PACMAD clade</taxon>
        <taxon>Chloridoideae</taxon>
        <taxon>Eragrostideae</taxon>
        <taxon>Eragrostidinae</taxon>
        <taxon>Eragrostis</taxon>
    </lineage>
</organism>
<sequence length="229" mass="25300">LPYPFAPAPDASPTPLPRALAHETGRRRRDHCDRLARSRRGDTAADILLPSLPLCAKASSASPPLPSARLHRLPRPDPRRAPDPAVPRARPPLPREPQAAPPLCRQLNLPGHMRSDPDPLHSQIWRPCSWTWSRAPWTRGAWAPTTTSTACSTSCVRRLRTATASKVWFQVCHSLGGGTGSSMGTLLISEIREEYPDKMMLTFSVFPWPKVSDTVVEPCRRTAASPYMP</sequence>
<dbReference type="GO" id="GO:0005525">
    <property type="term" value="F:GTP binding"/>
    <property type="evidence" value="ECO:0007669"/>
    <property type="project" value="UniProtKB-KW"/>
</dbReference>
<dbReference type="Proteomes" id="UP000324897">
    <property type="component" value="Chromosome 5"/>
</dbReference>